<dbReference type="Gene3D" id="1.10.220.80">
    <property type="entry name" value="BH2638-like"/>
    <property type="match status" value="1"/>
</dbReference>
<protein>
    <submittedName>
        <fullName evidence="1">Uncharacterized protein</fullName>
    </submittedName>
</protein>
<dbReference type="Pfam" id="PF05256">
    <property type="entry name" value="UPF0223"/>
    <property type="match status" value="1"/>
</dbReference>
<dbReference type="NCBIfam" id="NF003353">
    <property type="entry name" value="PRK04387.1"/>
    <property type="match status" value="1"/>
</dbReference>
<dbReference type="InterPro" id="IPR023324">
    <property type="entry name" value="BH2638-like_sf"/>
</dbReference>
<evidence type="ECO:0000313" key="1">
    <source>
        <dbReference type="EMBL" id="KEQ32873.1"/>
    </source>
</evidence>
<dbReference type="SUPFAM" id="SSF158504">
    <property type="entry name" value="BH2638-like"/>
    <property type="match status" value="1"/>
</dbReference>
<evidence type="ECO:0000313" key="2">
    <source>
        <dbReference type="Proteomes" id="UP000028093"/>
    </source>
</evidence>
<dbReference type="PIRSF" id="PIRSF037260">
    <property type="entry name" value="UPF0223"/>
    <property type="match status" value="1"/>
</dbReference>
<dbReference type="AlphaFoldDB" id="A0A081PQA0"/>
<proteinExistence type="predicted"/>
<accession>A0A081PQA0</accession>
<dbReference type="Proteomes" id="UP000028093">
    <property type="component" value="Unassembled WGS sequence"/>
</dbReference>
<name>A0A081PQA0_STRMT</name>
<dbReference type="PATRIC" id="fig|28037.99.peg.705"/>
<organism evidence="1 2">
    <name type="scientific">Streptococcus mitis</name>
    <dbReference type="NCBI Taxonomy" id="28037"/>
    <lineage>
        <taxon>Bacteria</taxon>
        <taxon>Bacillati</taxon>
        <taxon>Bacillota</taxon>
        <taxon>Bacilli</taxon>
        <taxon>Lactobacillales</taxon>
        <taxon>Streptococcaceae</taxon>
        <taxon>Streptococcus</taxon>
        <taxon>Streptococcus mitis group</taxon>
    </lineage>
</organism>
<reference evidence="1 2" key="1">
    <citation type="submission" date="2014-05" db="EMBL/GenBank/DDBJ databases">
        <authorList>
            <person name="Daugherty S.C."/>
            <person name="Tallon L.J."/>
            <person name="Sadzewicz L."/>
            <person name="Kilian M."/>
            <person name="Tettelin H."/>
        </authorList>
    </citation>
    <scope>NUCLEOTIDE SEQUENCE [LARGE SCALE GENOMIC DNA]</scope>
    <source>
        <strain evidence="1 2">SK1126</strain>
    </source>
</reference>
<gene>
    <name evidence="1" type="ORF">SK1126_0776</name>
</gene>
<dbReference type="EMBL" id="JPFT01000005">
    <property type="protein sequence ID" value="KEQ32873.1"/>
    <property type="molecule type" value="Genomic_DNA"/>
</dbReference>
<comment type="caution">
    <text evidence="1">The sequence shown here is derived from an EMBL/GenBank/DDBJ whole genome shotgun (WGS) entry which is preliminary data.</text>
</comment>
<sequence>MLSFFNDVEAAYESKVEAKKLLDSYKGFKAVVPSKSEEKRLGREFETVSGYSLYRAVQAAMEKGEGKISLGK</sequence>
<dbReference type="InterPro" id="IPR007920">
    <property type="entry name" value="UPF0223"/>
</dbReference>